<proteinExistence type="predicted"/>
<evidence type="ECO:0000259" key="2">
    <source>
        <dbReference type="Pfam" id="PF12552"/>
    </source>
</evidence>
<organism evidence="4 5">
    <name type="scientific">Cinchona calisaya</name>
    <dbReference type="NCBI Taxonomy" id="153742"/>
    <lineage>
        <taxon>Eukaryota</taxon>
        <taxon>Viridiplantae</taxon>
        <taxon>Streptophyta</taxon>
        <taxon>Embryophyta</taxon>
        <taxon>Tracheophyta</taxon>
        <taxon>Spermatophyta</taxon>
        <taxon>Magnoliopsida</taxon>
        <taxon>eudicotyledons</taxon>
        <taxon>Gunneridae</taxon>
        <taxon>Pentapetalae</taxon>
        <taxon>asterids</taxon>
        <taxon>lamiids</taxon>
        <taxon>Gentianales</taxon>
        <taxon>Rubiaceae</taxon>
        <taxon>Cinchonoideae</taxon>
        <taxon>Cinchoneae</taxon>
        <taxon>Cinchona</taxon>
    </lineage>
</organism>
<evidence type="ECO:0000256" key="1">
    <source>
        <dbReference type="SAM" id="MobiDB-lite"/>
    </source>
</evidence>
<feature type="compositionally biased region" description="Polar residues" evidence="1">
    <location>
        <begin position="80"/>
        <end position="100"/>
    </location>
</feature>
<dbReference type="Pfam" id="PF12552">
    <property type="entry name" value="DUF3741"/>
    <property type="match status" value="1"/>
</dbReference>
<feature type="region of interest" description="Disordered" evidence="1">
    <location>
        <begin position="80"/>
        <end position="102"/>
    </location>
</feature>
<comment type="caution">
    <text evidence="4">The sequence shown here is derived from an EMBL/GenBank/DDBJ whole genome shotgun (WGS) entry which is preliminary data.</text>
</comment>
<accession>A0ABD3AYT2</accession>
<dbReference type="PANTHER" id="PTHR47071">
    <property type="entry name" value="PROTEIN TRM32"/>
    <property type="match status" value="1"/>
</dbReference>
<keyword evidence="5" id="KW-1185">Reference proteome</keyword>
<dbReference type="Pfam" id="PF14309">
    <property type="entry name" value="DUF4378"/>
    <property type="match status" value="1"/>
</dbReference>
<feature type="region of interest" description="Disordered" evidence="1">
    <location>
        <begin position="293"/>
        <end position="317"/>
    </location>
</feature>
<feature type="region of interest" description="Disordered" evidence="1">
    <location>
        <begin position="114"/>
        <end position="141"/>
    </location>
</feature>
<evidence type="ECO:0000259" key="3">
    <source>
        <dbReference type="Pfam" id="PF14309"/>
    </source>
</evidence>
<feature type="domain" description="DUF4378" evidence="3">
    <location>
        <begin position="680"/>
        <end position="840"/>
    </location>
</feature>
<feature type="compositionally biased region" description="Basic and acidic residues" evidence="1">
    <location>
        <begin position="129"/>
        <end position="141"/>
    </location>
</feature>
<sequence>MGKNMPQQEPSITLEHNSNPGWMKGIFHHFNHHKWHHLRKKLPHKRNSGAKFTNAVEDSGNNLNTTNAWEVQDILEAETAKSSVHAKSTDSGSGQKSSMKSRIKALITEEVYRRRGRHRRSSSYPTRMPSEKKPSINHRDVSSIDPCAETGFGNDPLDHQDSLHHSSVSILLDPLLPQVCGDSLTRNRSCHLCAAMLTKKYLRQSEVNEHGKQPVKDHTLLQNKLIYAIEPSKVASLQESKLFLDALDLLNIRKELFLKVLQDPDSSLSHHLHCQKASSLRLGLTKSVSFPTPGFPGRKAPASNSPECGSCTEGESKSQVDEDISSNALAFEDLDQNLAIKTGKCAEDGDALASLGSPKELKNHQVNKLILKRFKNLREKIKHAIKESKKEKQRIVMDAVLHKIPYGYPKDLKEENGIRKDAVTQKWNKYSSGNDQFSASSKIGQHGIRRTSSFHESLIGYNRLLELCFNEEANSQTSNRSKLKSTGTRSPLGSSPICLERILSLPDLRSYSFSRIERSAATNSLETPIRPLLGGSLSTENISVCEQKPAALESQIQLVEPPENDSPENILEVGDSLTDLVGSKRRESISEHDDIIEPTTEFRHDSKFEEDAIPNKDLDLAQEDLNSKEEDSLLNLQHDLNMDSPSLHESSININKVEALIKQSYNDLLHVHVDMKKKAEFNYVKDVLELSGFCGTEFLGKWHSEEQPVDPLVFEEVEGCLLAQPDCSGNEEGGSCNHLLLFDLINEVLLEIYGRTFSYWPMPLTCRSHVHPMPVGYHVLEDVWASINWYLRRMPEVDQSLDDAVSRDLSKSDGWMNIQFEAECVGIELEDLLFDDLLDELVFT</sequence>
<gene>
    <name evidence="4" type="ORF">ACH5RR_004860</name>
</gene>
<evidence type="ECO:0008006" key="6">
    <source>
        <dbReference type="Google" id="ProtNLM"/>
    </source>
</evidence>
<dbReference type="InterPro" id="IPR025486">
    <property type="entry name" value="DUF4378"/>
</dbReference>
<dbReference type="Proteomes" id="UP001630127">
    <property type="component" value="Unassembled WGS sequence"/>
</dbReference>
<dbReference type="EMBL" id="JBJUIK010000002">
    <property type="protein sequence ID" value="KAL3536399.1"/>
    <property type="molecule type" value="Genomic_DNA"/>
</dbReference>
<evidence type="ECO:0000313" key="4">
    <source>
        <dbReference type="EMBL" id="KAL3536399.1"/>
    </source>
</evidence>
<feature type="domain" description="DUF3741" evidence="2">
    <location>
        <begin position="230"/>
        <end position="266"/>
    </location>
</feature>
<protein>
    <recommendedName>
        <fullName evidence="6">DUF4378 domain-containing protein</fullName>
    </recommendedName>
</protein>
<dbReference type="AlphaFoldDB" id="A0ABD3AYT2"/>
<name>A0ABD3AYT2_9GENT</name>
<evidence type="ECO:0000313" key="5">
    <source>
        <dbReference type="Proteomes" id="UP001630127"/>
    </source>
</evidence>
<dbReference type="InterPro" id="IPR044257">
    <property type="entry name" value="TRM32-like"/>
</dbReference>
<dbReference type="PANTHER" id="PTHR47071:SF9">
    <property type="entry name" value="TRM32-LIKE PROTEIN (DUF3741)"/>
    <property type="match status" value="1"/>
</dbReference>
<reference evidence="4 5" key="1">
    <citation type="submission" date="2024-11" db="EMBL/GenBank/DDBJ databases">
        <title>A near-complete genome assembly of Cinchona calisaya.</title>
        <authorList>
            <person name="Lian D.C."/>
            <person name="Zhao X.W."/>
            <person name="Wei L."/>
        </authorList>
    </citation>
    <scope>NUCLEOTIDE SEQUENCE [LARGE SCALE GENOMIC DNA]</scope>
    <source>
        <tissue evidence="4">Nenye</tissue>
    </source>
</reference>
<dbReference type="InterPro" id="IPR022212">
    <property type="entry name" value="DUF3741"/>
</dbReference>